<dbReference type="AlphaFoldDB" id="A0A2P2LWG8"/>
<proteinExistence type="predicted"/>
<name>A0A2P2LWG8_RHIMU</name>
<sequence>MPCHKTWSRTLLGLHPMGSPHSLFYST</sequence>
<protein>
    <submittedName>
        <fullName evidence="1">Uncharacterized protein</fullName>
    </submittedName>
</protein>
<reference evidence="1" key="1">
    <citation type="submission" date="2018-02" db="EMBL/GenBank/DDBJ databases">
        <title>Rhizophora mucronata_Transcriptome.</title>
        <authorList>
            <person name="Meera S.P."/>
            <person name="Sreeshan A."/>
            <person name="Augustine A."/>
        </authorList>
    </citation>
    <scope>NUCLEOTIDE SEQUENCE</scope>
    <source>
        <tissue evidence="1">Leaf</tissue>
    </source>
</reference>
<dbReference type="EMBL" id="GGEC01041825">
    <property type="protein sequence ID" value="MBX22309.1"/>
    <property type="molecule type" value="Transcribed_RNA"/>
</dbReference>
<accession>A0A2P2LWG8</accession>
<evidence type="ECO:0000313" key="1">
    <source>
        <dbReference type="EMBL" id="MBX22309.1"/>
    </source>
</evidence>
<organism evidence="1">
    <name type="scientific">Rhizophora mucronata</name>
    <name type="common">Asiatic mangrove</name>
    <dbReference type="NCBI Taxonomy" id="61149"/>
    <lineage>
        <taxon>Eukaryota</taxon>
        <taxon>Viridiplantae</taxon>
        <taxon>Streptophyta</taxon>
        <taxon>Embryophyta</taxon>
        <taxon>Tracheophyta</taxon>
        <taxon>Spermatophyta</taxon>
        <taxon>Magnoliopsida</taxon>
        <taxon>eudicotyledons</taxon>
        <taxon>Gunneridae</taxon>
        <taxon>Pentapetalae</taxon>
        <taxon>rosids</taxon>
        <taxon>fabids</taxon>
        <taxon>Malpighiales</taxon>
        <taxon>Rhizophoraceae</taxon>
        <taxon>Rhizophora</taxon>
    </lineage>
</organism>